<dbReference type="InterPro" id="IPR001247">
    <property type="entry name" value="ExoRNase_PH_dom1"/>
</dbReference>
<evidence type="ECO:0000256" key="3">
    <source>
        <dbReference type="ARBA" id="ARBA00022679"/>
    </source>
</evidence>
<feature type="compositionally biased region" description="Gly residues" evidence="9">
    <location>
        <begin position="726"/>
        <end position="742"/>
    </location>
</feature>
<dbReference type="GO" id="GO:0000175">
    <property type="term" value="F:3'-5'-RNA exonuclease activity"/>
    <property type="evidence" value="ECO:0007669"/>
    <property type="project" value="TreeGrafter"/>
</dbReference>
<proteinExistence type="inferred from homology"/>
<comment type="subcellular location">
    <subcellularLocation>
        <location evidence="8">Cytoplasm</location>
    </subcellularLocation>
</comment>
<dbReference type="GO" id="GO:0004654">
    <property type="term" value="F:polyribonucleotide nucleotidyltransferase activity"/>
    <property type="evidence" value="ECO:0007669"/>
    <property type="project" value="UniProtKB-UniRule"/>
</dbReference>
<comment type="cofactor">
    <cofactor evidence="8">
        <name>Mg(2+)</name>
        <dbReference type="ChEBI" id="CHEBI:18420"/>
    </cofactor>
</comment>
<dbReference type="Proteomes" id="UP000245802">
    <property type="component" value="Chromosome"/>
</dbReference>
<keyword evidence="12" id="KW-1185">Reference proteome</keyword>
<evidence type="ECO:0000313" key="11">
    <source>
        <dbReference type="EMBL" id="AWM41573.1"/>
    </source>
</evidence>
<dbReference type="CDD" id="cd02393">
    <property type="entry name" value="KH-I_PNPase"/>
    <property type="match status" value="1"/>
</dbReference>
<dbReference type="GO" id="GO:0006396">
    <property type="term" value="P:RNA processing"/>
    <property type="evidence" value="ECO:0007669"/>
    <property type="project" value="InterPro"/>
</dbReference>
<comment type="catalytic activity">
    <reaction evidence="8">
        <text>RNA(n+1) + phosphate = RNA(n) + a ribonucleoside 5'-diphosphate</text>
        <dbReference type="Rhea" id="RHEA:22096"/>
        <dbReference type="Rhea" id="RHEA-COMP:14527"/>
        <dbReference type="Rhea" id="RHEA-COMP:17342"/>
        <dbReference type="ChEBI" id="CHEBI:43474"/>
        <dbReference type="ChEBI" id="CHEBI:57930"/>
        <dbReference type="ChEBI" id="CHEBI:140395"/>
        <dbReference type="EC" id="2.7.7.8"/>
    </reaction>
</comment>
<dbReference type="HAMAP" id="MF_01595">
    <property type="entry name" value="PNPase"/>
    <property type="match status" value="1"/>
</dbReference>
<comment type="function">
    <text evidence="8">Involved in mRNA degradation. Catalyzes the phosphorolysis of single-stranded polyribonucleotides processively in the 3'- to 5'-direction.</text>
</comment>
<dbReference type="SUPFAM" id="SSF54211">
    <property type="entry name" value="Ribosomal protein S5 domain 2-like"/>
    <property type="match status" value="2"/>
</dbReference>
<dbReference type="CDD" id="cd04472">
    <property type="entry name" value="S1_PNPase"/>
    <property type="match status" value="1"/>
</dbReference>
<sequence length="749" mass="80538">MPVKPARVECEFGGRTLVLETGKFAKQAHGAVLVTYGETSVLVAAVEGSPIPGRDFFPLQVEYRERTYAAGKFPGGFIKRETRPSTKETLTSRLIDRPSRPLFPANYFNEVQIHCTVISSDRENDADMLALIGTSAALHVSHIPFLKPYGGLRLGRVNGELVVLPTVTQMEESDLDLIVAATRDAVCMIEGFAREMPENEMGDAIMEAHKQCAVLIDLIERLRTEAGLGTKVLPPATADNPLLEELHQKYGAQYREKYLTQGKKERNAALDAFKDEIKKVYLPEGEANPAYTPSQVSGALSALRERIFREITLGGTRIDGRAPKELRALGAEVTVLPRTHGTALFQRGETQALVVATLGTVADEQKVDGLQDEYSKKFFLDYNFPPYSVGECKPIRAPGRREIGHGMLAERSLKAVIPPPSRFPYTIRLVSEILESNGSSSMASVCGGTLALMDAGVPIKRPVAGISVGLVMEKDHFSLLTDIQGDEDHYGDMDFKVAGTQKGVTGVQLDIKVDGINEAIVRGALEQAKEARLQILKTMLSALSAPRKEISRWAPRLIQLKINPEMIGKLIGPGGKMIRAIQEETGAKIDIEDDGTVSIASSDAEGVEAARRMVEGLTAEVKVGAVYDGKVVSMKDFGAFVEIAPGRDGLCHVSELDSGFVQRPEDVVEIGQKIQVKVIGIDDNGRVRLSRKALLAPSDEAGNGGGGGGGFGGGDRGDRGDRGERSGGGGGRRSGGGGGGGRGGDRRRD</sequence>
<reference evidence="11 12" key="1">
    <citation type="submission" date="2018-01" db="EMBL/GenBank/DDBJ databases">
        <title>G. obscuriglobus.</title>
        <authorList>
            <person name="Franke J."/>
            <person name="Blomberg W."/>
            <person name="Selmecki A."/>
        </authorList>
    </citation>
    <scope>NUCLEOTIDE SEQUENCE [LARGE SCALE GENOMIC DNA]</scope>
    <source>
        <strain evidence="11 12">DSM 5831</strain>
    </source>
</reference>
<dbReference type="PANTHER" id="PTHR11252">
    <property type="entry name" value="POLYRIBONUCLEOTIDE NUCLEOTIDYLTRANSFERASE"/>
    <property type="match status" value="1"/>
</dbReference>
<keyword evidence="6 8" id="KW-0460">Magnesium</keyword>
<dbReference type="InterPro" id="IPR003029">
    <property type="entry name" value="S1_domain"/>
</dbReference>
<dbReference type="InterPro" id="IPR012162">
    <property type="entry name" value="PNPase"/>
</dbReference>
<dbReference type="SUPFAM" id="SSF50249">
    <property type="entry name" value="Nucleic acid-binding proteins"/>
    <property type="match status" value="1"/>
</dbReference>
<dbReference type="InterPro" id="IPR036456">
    <property type="entry name" value="PNPase_PH_RNA-bd_sf"/>
</dbReference>
<dbReference type="Pfam" id="PF00013">
    <property type="entry name" value="KH_1"/>
    <property type="match status" value="1"/>
</dbReference>
<dbReference type="EC" id="2.7.7.8" evidence="8"/>
<accession>A0A2Z3H6D3</accession>
<dbReference type="FunFam" id="3.30.1370.10:FF:000001">
    <property type="entry name" value="Polyribonucleotide nucleotidyltransferase"/>
    <property type="match status" value="1"/>
</dbReference>
<dbReference type="InterPro" id="IPR015848">
    <property type="entry name" value="PNPase_PH_RNA-bd_bac/org-type"/>
</dbReference>
<gene>
    <name evidence="8 11" type="primary">pnp</name>
    <name evidence="11" type="ORF">C1280_34270</name>
</gene>
<dbReference type="GO" id="GO:0000287">
    <property type="term" value="F:magnesium ion binding"/>
    <property type="evidence" value="ECO:0007669"/>
    <property type="project" value="UniProtKB-UniRule"/>
</dbReference>
<dbReference type="CDD" id="cd11363">
    <property type="entry name" value="RNase_PH_PNPase_1"/>
    <property type="match status" value="1"/>
</dbReference>
<dbReference type="NCBIfam" id="TIGR03591">
    <property type="entry name" value="polynuc_phos"/>
    <property type="match status" value="1"/>
</dbReference>
<dbReference type="PANTHER" id="PTHR11252:SF0">
    <property type="entry name" value="POLYRIBONUCLEOTIDE NUCLEOTIDYLTRANSFERASE 1, MITOCHONDRIAL"/>
    <property type="match status" value="1"/>
</dbReference>
<dbReference type="InterPro" id="IPR004088">
    <property type="entry name" value="KH_dom_type_1"/>
</dbReference>
<dbReference type="Pfam" id="PF03725">
    <property type="entry name" value="RNase_PH_C"/>
    <property type="match status" value="1"/>
</dbReference>
<feature type="binding site" evidence="8">
    <location>
        <position position="488"/>
    </location>
    <ligand>
        <name>Mg(2+)</name>
        <dbReference type="ChEBI" id="CHEBI:18420"/>
    </ligand>
</feature>
<dbReference type="Pfam" id="PF01138">
    <property type="entry name" value="RNase_PH"/>
    <property type="match status" value="2"/>
</dbReference>
<keyword evidence="7 8" id="KW-0694">RNA-binding</keyword>
<dbReference type="GO" id="GO:0003723">
    <property type="term" value="F:RNA binding"/>
    <property type="evidence" value="ECO:0007669"/>
    <property type="project" value="UniProtKB-UniRule"/>
</dbReference>
<dbReference type="Gene3D" id="3.30.230.70">
    <property type="entry name" value="GHMP Kinase, N-terminal domain"/>
    <property type="match status" value="2"/>
</dbReference>
<dbReference type="InterPro" id="IPR020568">
    <property type="entry name" value="Ribosomal_Su5_D2-typ_SF"/>
</dbReference>
<dbReference type="EMBL" id="CP025958">
    <property type="protein sequence ID" value="AWM41573.1"/>
    <property type="molecule type" value="Genomic_DNA"/>
</dbReference>
<feature type="region of interest" description="Disordered" evidence="9">
    <location>
        <begin position="697"/>
        <end position="749"/>
    </location>
</feature>
<dbReference type="InterPro" id="IPR015847">
    <property type="entry name" value="ExoRNase_PH_dom2"/>
</dbReference>
<dbReference type="RefSeq" id="WP_010035466.1">
    <property type="nucleotide sequence ID" value="NZ_CP025958.1"/>
</dbReference>
<evidence type="ECO:0000256" key="2">
    <source>
        <dbReference type="ARBA" id="ARBA00022490"/>
    </source>
</evidence>
<keyword evidence="5 8" id="KW-0479">Metal-binding</keyword>
<evidence type="ECO:0000256" key="9">
    <source>
        <dbReference type="SAM" id="MobiDB-lite"/>
    </source>
</evidence>
<dbReference type="FunFam" id="2.40.50.140:FF:000189">
    <property type="entry name" value="Polyribonucleotide nucleotidyltransferase, putative"/>
    <property type="match status" value="1"/>
</dbReference>
<dbReference type="GO" id="GO:0006402">
    <property type="term" value="P:mRNA catabolic process"/>
    <property type="evidence" value="ECO:0007669"/>
    <property type="project" value="UniProtKB-UniRule"/>
</dbReference>
<dbReference type="PROSITE" id="PS50126">
    <property type="entry name" value="S1"/>
    <property type="match status" value="1"/>
</dbReference>
<comment type="similarity">
    <text evidence="1 8">Belongs to the polyribonucleotide nucleotidyltransferase family.</text>
</comment>
<dbReference type="Pfam" id="PF03726">
    <property type="entry name" value="PNPase"/>
    <property type="match status" value="1"/>
</dbReference>
<keyword evidence="3 8" id="KW-0808">Transferase</keyword>
<dbReference type="SUPFAM" id="SSF55666">
    <property type="entry name" value="Ribonuclease PH domain 2-like"/>
    <property type="match status" value="2"/>
</dbReference>
<organism evidence="11 12">
    <name type="scientific">Gemmata obscuriglobus</name>
    <dbReference type="NCBI Taxonomy" id="114"/>
    <lineage>
        <taxon>Bacteria</taxon>
        <taxon>Pseudomonadati</taxon>
        <taxon>Planctomycetota</taxon>
        <taxon>Planctomycetia</taxon>
        <taxon>Gemmatales</taxon>
        <taxon>Gemmataceae</taxon>
        <taxon>Gemmata</taxon>
    </lineage>
</organism>
<dbReference type="SMART" id="SM00322">
    <property type="entry name" value="KH"/>
    <property type="match status" value="1"/>
</dbReference>
<dbReference type="GO" id="GO:0005829">
    <property type="term" value="C:cytosol"/>
    <property type="evidence" value="ECO:0007669"/>
    <property type="project" value="TreeGrafter"/>
</dbReference>
<dbReference type="InterPro" id="IPR004087">
    <property type="entry name" value="KH_dom"/>
</dbReference>
<keyword evidence="4 8" id="KW-0548">Nucleotidyltransferase</keyword>
<keyword evidence="2 8" id="KW-0963">Cytoplasm</keyword>
<evidence type="ECO:0000259" key="10">
    <source>
        <dbReference type="PROSITE" id="PS50126"/>
    </source>
</evidence>
<feature type="compositionally biased region" description="Gly residues" evidence="9">
    <location>
        <begin position="702"/>
        <end position="714"/>
    </location>
</feature>
<dbReference type="KEGG" id="gog:C1280_34270"/>
<dbReference type="InterPro" id="IPR036612">
    <property type="entry name" value="KH_dom_type_1_sf"/>
</dbReference>
<dbReference type="Gene3D" id="3.30.1370.10">
    <property type="entry name" value="K Homology domain, type 1"/>
    <property type="match status" value="1"/>
</dbReference>
<dbReference type="OrthoDB" id="9804305at2"/>
<feature type="binding site" evidence="8">
    <location>
        <position position="494"/>
    </location>
    <ligand>
        <name>Mg(2+)</name>
        <dbReference type="ChEBI" id="CHEBI:18420"/>
    </ligand>
</feature>
<evidence type="ECO:0000256" key="4">
    <source>
        <dbReference type="ARBA" id="ARBA00022695"/>
    </source>
</evidence>
<evidence type="ECO:0000256" key="6">
    <source>
        <dbReference type="ARBA" id="ARBA00022842"/>
    </source>
</evidence>
<dbReference type="PROSITE" id="PS50084">
    <property type="entry name" value="KH_TYPE_1"/>
    <property type="match status" value="1"/>
</dbReference>
<evidence type="ECO:0000256" key="7">
    <source>
        <dbReference type="ARBA" id="ARBA00022884"/>
    </source>
</evidence>
<dbReference type="CDD" id="cd11364">
    <property type="entry name" value="RNase_PH_PNPase_2"/>
    <property type="match status" value="1"/>
</dbReference>
<dbReference type="FunFam" id="3.30.230.70:FF:000001">
    <property type="entry name" value="Polyribonucleotide nucleotidyltransferase"/>
    <property type="match status" value="1"/>
</dbReference>
<evidence type="ECO:0000256" key="8">
    <source>
        <dbReference type="HAMAP-Rule" id="MF_01595"/>
    </source>
</evidence>
<dbReference type="SUPFAM" id="SSF46915">
    <property type="entry name" value="Polynucleotide phosphorylase/guanosine pentaphosphate synthase (PNPase/GPSI), domain 3"/>
    <property type="match status" value="1"/>
</dbReference>
<evidence type="ECO:0000256" key="1">
    <source>
        <dbReference type="ARBA" id="ARBA00007404"/>
    </source>
</evidence>
<feature type="domain" description="S1 motif" evidence="10">
    <location>
        <begin position="624"/>
        <end position="692"/>
    </location>
</feature>
<dbReference type="NCBIfam" id="NF008805">
    <property type="entry name" value="PRK11824.1"/>
    <property type="match status" value="1"/>
</dbReference>
<dbReference type="InterPro" id="IPR036345">
    <property type="entry name" value="ExoRNase_PH_dom2_sf"/>
</dbReference>
<dbReference type="SUPFAM" id="SSF54791">
    <property type="entry name" value="Eukaryotic type KH-domain (KH-domain type I)"/>
    <property type="match status" value="1"/>
</dbReference>
<evidence type="ECO:0000256" key="5">
    <source>
        <dbReference type="ARBA" id="ARBA00022723"/>
    </source>
</evidence>
<protein>
    <recommendedName>
        <fullName evidence="8">Polyribonucleotide nucleotidyltransferase</fullName>
        <ecNumber evidence="8">2.7.7.8</ecNumber>
    </recommendedName>
    <alternativeName>
        <fullName evidence="8">Polynucleotide phosphorylase</fullName>
        <shortName evidence="8">PNPase</shortName>
    </alternativeName>
</protein>
<dbReference type="FunFam" id="3.30.230.70:FF:000002">
    <property type="entry name" value="Polyribonucleotide nucleotidyltransferase"/>
    <property type="match status" value="1"/>
</dbReference>
<evidence type="ECO:0000313" key="12">
    <source>
        <dbReference type="Proteomes" id="UP000245802"/>
    </source>
</evidence>
<dbReference type="AlphaFoldDB" id="A0A2Z3H6D3"/>
<dbReference type="Gene3D" id="2.40.50.140">
    <property type="entry name" value="Nucleic acid-binding proteins"/>
    <property type="match status" value="1"/>
</dbReference>
<dbReference type="Pfam" id="PF00575">
    <property type="entry name" value="S1"/>
    <property type="match status" value="1"/>
</dbReference>
<dbReference type="InterPro" id="IPR012340">
    <property type="entry name" value="NA-bd_OB-fold"/>
</dbReference>
<name>A0A2Z3H6D3_9BACT</name>
<dbReference type="SMART" id="SM00316">
    <property type="entry name" value="S1"/>
    <property type="match status" value="1"/>
</dbReference>
<dbReference type="InterPro" id="IPR027408">
    <property type="entry name" value="PNPase/RNase_PH_dom_sf"/>
</dbReference>
<feature type="compositionally biased region" description="Basic and acidic residues" evidence="9">
    <location>
        <begin position="715"/>
        <end position="725"/>
    </location>
</feature>
<dbReference type="PIRSF" id="PIRSF005499">
    <property type="entry name" value="PNPase"/>
    <property type="match status" value="1"/>
</dbReference>